<evidence type="ECO:0000313" key="2">
    <source>
        <dbReference type="Proteomes" id="UP000887159"/>
    </source>
</evidence>
<name>A0A8X6RVD3_TRICX</name>
<reference evidence="1" key="1">
    <citation type="submission" date="2020-08" db="EMBL/GenBank/DDBJ databases">
        <title>Multicomponent nature underlies the extraordinary mechanical properties of spider dragline silk.</title>
        <authorList>
            <person name="Kono N."/>
            <person name="Nakamura H."/>
            <person name="Mori M."/>
            <person name="Yoshida Y."/>
            <person name="Ohtoshi R."/>
            <person name="Malay A.D."/>
            <person name="Moran D.A.P."/>
            <person name="Tomita M."/>
            <person name="Numata K."/>
            <person name="Arakawa K."/>
        </authorList>
    </citation>
    <scope>NUCLEOTIDE SEQUENCE</scope>
</reference>
<comment type="caution">
    <text evidence="1">The sequence shown here is derived from an EMBL/GenBank/DDBJ whole genome shotgun (WGS) entry which is preliminary data.</text>
</comment>
<proteinExistence type="predicted"/>
<dbReference type="AlphaFoldDB" id="A0A8X6RVD3"/>
<sequence length="125" mass="13797">MEITDFDQSIPGFQECDEDVETWTACDAEDCRFQMLNDDEIVTSVQEESDPVDNETGISGLSILMVKVTVSWLACHEIEPSATENWLCSGDPLNVKSVQAHKRSPVGMVRKLGDESTDSSIVLVT</sequence>
<keyword evidence="2" id="KW-1185">Reference proteome</keyword>
<protein>
    <submittedName>
        <fullName evidence="1">Uncharacterized protein</fullName>
    </submittedName>
</protein>
<dbReference type="EMBL" id="BMAU01021233">
    <property type="protein sequence ID" value="GFY02507.1"/>
    <property type="molecule type" value="Genomic_DNA"/>
</dbReference>
<accession>A0A8X6RVD3</accession>
<gene>
    <name evidence="1" type="primary">NCL1_49955</name>
    <name evidence="1" type="ORF">TNCV_3503881</name>
</gene>
<organism evidence="1 2">
    <name type="scientific">Trichonephila clavipes</name>
    <name type="common">Golden silk orbweaver</name>
    <name type="synonym">Nephila clavipes</name>
    <dbReference type="NCBI Taxonomy" id="2585209"/>
    <lineage>
        <taxon>Eukaryota</taxon>
        <taxon>Metazoa</taxon>
        <taxon>Ecdysozoa</taxon>
        <taxon>Arthropoda</taxon>
        <taxon>Chelicerata</taxon>
        <taxon>Arachnida</taxon>
        <taxon>Araneae</taxon>
        <taxon>Araneomorphae</taxon>
        <taxon>Entelegynae</taxon>
        <taxon>Araneoidea</taxon>
        <taxon>Nephilidae</taxon>
        <taxon>Trichonephila</taxon>
    </lineage>
</organism>
<evidence type="ECO:0000313" key="1">
    <source>
        <dbReference type="EMBL" id="GFY02507.1"/>
    </source>
</evidence>
<dbReference type="Proteomes" id="UP000887159">
    <property type="component" value="Unassembled WGS sequence"/>
</dbReference>